<keyword evidence="4" id="KW-1185">Reference proteome</keyword>
<dbReference type="STRING" id="306541.SAMN05421668_12312"/>
<dbReference type="AlphaFoldDB" id="A0A1I6U8C3"/>
<evidence type="ECO:0000313" key="3">
    <source>
        <dbReference type="Proteomes" id="UP000199139"/>
    </source>
</evidence>
<sequence length="186" mass="20969">MKKKWIGIMAMIVFIGITSFAVLSNGSEGNAKVTLSYQGVPLTIGVLSDNSLPDFDLEEADVTFETVTFSDLTGSNVDAYLFTKEHFDVLSEDKYSQILSENGVPNFFVDPKKEVMPFYLENLLYSDVPEADNQAYIEGFAVLEDETKSWAISESYEDVTDELKTTAYQSMLHVLKTHKEQEFLKQ</sequence>
<name>A0A1I6U8C3_9BACI</name>
<reference evidence="2 3" key="1">
    <citation type="submission" date="2016-10" db="EMBL/GenBank/DDBJ databases">
        <authorList>
            <person name="de Groot N.N."/>
        </authorList>
    </citation>
    <scope>NUCLEOTIDE SEQUENCE [LARGE SCALE GENOMIC DNA]</scope>
    <source>
        <strain evidence="2 3">DSM 17074</strain>
    </source>
</reference>
<dbReference type="Proteomes" id="UP000321773">
    <property type="component" value="Unassembled WGS sequence"/>
</dbReference>
<dbReference type="EMBL" id="BJWJ01000022">
    <property type="protein sequence ID" value="GEM05023.1"/>
    <property type="molecule type" value="Genomic_DNA"/>
</dbReference>
<dbReference type="Proteomes" id="UP000199139">
    <property type="component" value="Unassembled WGS sequence"/>
</dbReference>
<dbReference type="RefSeq" id="WP_089855086.1">
    <property type="nucleotide sequence ID" value="NZ_BJWJ01000022.1"/>
</dbReference>
<protein>
    <submittedName>
        <fullName evidence="2">Uncharacterized protein</fullName>
    </submittedName>
</protein>
<organism evidence="2 3">
    <name type="scientific">Halolactibacillus miurensis</name>
    <dbReference type="NCBI Taxonomy" id="306541"/>
    <lineage>
        <taxon>Bacteria</taxon>
        <taxon>Bacillati</taxon>
        <taxon>Bacillota</taxon>
        <taxon>Bacilli</taxon>
        <taxon>Bacillales</taxon>
        <taxon>Bacillaceae</taxon>
        <taxon>Halolactibacillus</taxon>
    </lineage>
</organism>
<evidence type="ECO:0000313" key="2">
    <source>
        <dbReference type="EMBL" id="SFS97700.1"/>
    </source>
</evidence>
<dbReference type="EMBL" id="FPAI01000023">
    <property type="protein sequence ID" value="SFS97700.1"/>
    <property type="molecule type" value="Genomic_DNA"/>
</dbReference>
<evidence type="ECO:0000313" key="4">
    <source>
        <dbReference type="Proteomes" id="UP000321773"/>
    </source>
</evidence>
<evidence type="ECO:0000313" key="1">
    <source>
        <dbReference type="EMBL" id="GEM05023.1"/>
    </source>
</evidence>
<dbReference type="OrthoDB" id="2454533at2"/>
<accession>A0A1I6U8C3</accession>
<reference evidence="1 4" key="2">
    <citation type="submission" date="2019-07" db="EMBL/GenBank/DDBJ databases">
        <title>Whole genome shotgun sequence of Halolactibacillus miurensis NBRC 100873.</title>
        <authorList>
            <person name="Hosoyama A."/>
            <person name="Uohara A."/>
            <person name="Ohji S."/>
            <person name="Ichikawa N."/>
        </authorList>
    </citation>
    <scope>NUCLEOTIDE SEQUENCE [LARGE SCALE GENOMIC DNA]</scope>
    <source>
        <strain evidence="1 4">NBRC 100873</strain>
    </source>
</reference>
<gene>
    <name evidence="1" type="ORF">HMI01_20110</name>
    <name evidence="2" type="ORF">SAMN05421668_12312</name>
</gene>
<proteinExistence type="predicted"/>